<evidence type="ECO:0000256" key="5">
    <source>
        <dbReference type="ARBA" id="ARBA00022519"/>
    </source>
</evidence>
<sequence length="441" mass="48121">MADFEFAADLVENTSAMRRLMRSFFLSSTLILAGVGGWAAWAKVDSAVLAQGSFVVQSSAQAVQHLEGGVIGAILVKDGQRVEEGQVLVKLDAAKVIADLAIRDRKLIELTAQKARLEAEQADRAVMATPPPPLPTREARSAYAEAIAAQQRLLTERLSTRASQLSQQQERKRQVEAQIAGLNDRITAIKEEMKQATGELTDLRMLDAKGLVRRPVLRQSEREVSRLRGELGDTESRVAGARSQLSEAEFKIAEIVRTARSEALTQLQSISAQLAEVQEDRLASLDRMQRLEIRAPRTGLVHELAVHTVGGIVAPGQKLMSIIPTTDPLLVNARIPPDEIDQVRVGQDAVVRISAFKLPVTPELNGHVTGVSADQVVDDHTGQPYFSVKIAIAPGERSKLQGKDLVPGLPAEVMILGEPRRVITYLVQPITDKLNLALREK</sequence>
<feature type="transmembrane region" description="Helical" evidence="9">
    <location>
        <begin position="24"/>
        <end position="41"/>
    </location>
</feature>
<dbReference type="NCBIfam" id="TIGR01843">
    <property type="entry name" value="type_I_hlyD"/>
    <property type="match status" value="1"/>
</dbReference>
<evidence type="ECO:0000256" key="4">
    <source>
        <dbReference type="ARBA" id="ARBA00022475"/>
    </source>
</evidence>
<dbReference type="GO" id="GO:0015031">
    <property type="term" value="P:protein transport"/>
    <property type="evidence" value="ECO:0007669"/>
    <property type="project" value="InterPro"/>
</dbReference>
<dbReference type="Gene3D" id="2.40.30.170">
    <property type="match status" value="1"/>
</dbReference>
<keyword evidence="6 9" id="KW-0812">Transmembrane</keyword>
<dbReference type="InterPro" id="IPR011053">
    <property type="entry name" value="Single_hybrid_motif"/>
</dbReference>
<feature type="domain" description="AprE-like long alpha-helical hairpin" evidence="11">
    <location>
        <begin position="98"/>
        <end position="286"/>
    </location>
</feature>
<dbReference type="PRINTS" id="PR01490">
    <property type="entry name" value="RTXTOXIND"/>
</dbReference>
<dbReference type="GO" id="GO:0005886">
    <property type="term" value="C:plasma membrane"/>
    <property type="evidence" value="ECO:0007669"/>
    <property type="project" value="UniProtKB-SubCell"/>
</dbReference>
<evidence type="ECO:0000256" key="7">
    <source>
        <dbReference type="ARBA" id="ARBA00022989"/>
    </source>
</evidence>
<dbReference type="Proteomes" id="UP000239772">
    <property type="component" value="Unassembled WGS sequence"/>
</dbReference>
<proteinExistence type="inferred from homology"/>
<dbReference type="EMBL" id="PVZS01000007">
    <property type="protein sequence ID" value="PSC05536.1"/>
    <property type="molecule type" value="Genomic_DNA"/>
</dbReference>
<dbReference type="Pfam" id="PF26002">
    <property type="entry name" value="Beta-barrel_AprE"/>
    <property type="match status" value="1"/>
</dbReference>
<evidence type="ECO:0000256" key="3">
    <source>
        <dbReference type="ARBA" id="ARBA00022448"/>
    </source>
</evidence>
<dbReference type="PANTHER" id="PTHR30386:SF17">
    <property type="entry name" value="ALKALINE PROTEASE SECRETION PROTEIN APRE"/>
    <property type="match status" value="1"/>
</dbReference>
<organism evidence="13 14">
    <name type="scientific">Alsobacter soli</name>
    <dbReference type="NCBI Taxonomy" id="2109933"/>
    <lineage>
        <taxon>Bacteria</taxon>
        <taxon>Pseudomonadati</taxon>
        <taxon>Pseudomonadota</taxon>
        <taxon>Alphaproteobacteria</taxon>
        <taxon>Hyphomicrobiales</taxon>
        <taxon>Alsobacteraceae</taxon>
        <taxon>Alsobacter</taxon>
    </lineage>
</organism>
<name>A0A2T1HV55_9HYPH</name>
<dbReference type="AlphaFoldDB" id="A0A2T1HV55"/>
<keyword evidence="8 9" id="KW-0472">Membrane</keyword>
<dbReference type="RefSeq" id="WP_106336173.1">
    <property type="nucleotide sequence ID" value="NZ_PVZS01000007.1"/>
</dbReference>
<protein>
    <recommendedName>
        <fullName evidence="9">Membrane fusion protein (MFP) family protein</fullName>
    </recommendedName>
</protein>
<reference evidence="14" key="1">
    <citation type="submission" date="2018-03" db="EMBL/GenBank/DDBJ databases">
        <authorList>
            <person name="Sun L."/>
            <person name="Liu H."/>
            <person name="Chen W."/>
            <person name="Huang K."/>
            <person name="Liu W."/>
            <person name="Gao X."/>
        </authorList>
    </citation>
    <scope>NUCLEOTIDE SEQUENCE [LARGE SCALE GENOMIC DNA]</scope>
    <source>
        <strain evidence="14">SH9</strain>
    </source>
</reference>
<evidence type="ECO:0000313" key="13">
    <source>
        <dbReference type="EMBL" id="PSC05536.1"/>
    </source>
</evidence>
<dbReference type="Pfam" id="PF25994">
    <property type="entry name" value="HH_AprE"/>
    <property type="match status" value="1"/>
</dbReference>
<dbReference type="SUPFAM" id="SSF51230">
    <property type="entry name" value="Single hybrid motif"/>
    <property type="match status" value="1"/>
</dbReference>
<evidence type="ECO:0000259" key="12">
    <source>
        <dbReference type="Pfam" id="PF26002"/>
    </source>
</evidence>
<dbReference type="PANTHER" id="PTHR30386">
    <property type="entry name" value="MEMBRANE FUSION SUBUNIT OF EMRAB-TOLC MULTIDRUG EFFLUX PUMP"/>
    <property type="match status" value="1"/>
</dbReference>
<comment type="subcellular location">
    <subcellularLocation>
        <location evidence="1 9">Cell inner membrane</location>
        <topology evidence="1 9">Single-pass membrane protein</topology>
    </subcellularLocation>
</comment>
<dbReference type="InterPro" id="IPR058982">
    <property type="entry name" value="Beta-barrel_AprE"/>
</dbReference>
<dbReference type="InterPro" id="IPR050739">
    <property type="entry name" value="MFP"/>
</dbReference>
<evidence type="ECO:0000313" key="14">
    <source>
        <dbReference type="Proteomes" id="UP000239772"/>
    </source>
</evidence>
<evidence type="ECO:0000256" key="1">
    <source>
        <dbReference type="ARBA" id="ARBA00004377"/>
    </source>
</evidence>
<keyword evidence="10" id="KW-0175">Coiled coil</keyword>
<comment type="caution">
    <text evidence="13">The sequence shown here is derived from an EMBL/GenBank/DDBJ whole genome shotgun (WGS) entry which is preliminary data.</text>
</comment>
<keyword evidence="14" id="KW-1185">Reference proteome</keyword>
<dbReference type="InterPro" id="IPR058781">
    <property type="entry name" value="HH_AprE-like"/>
</dbReference>
<evidence type="ECO:0000256" key="2">
    <source>
        <dbReference type="ARBA" id="ARBA00009477"/>
    </source>
</evidence>
<comment type="similarity">
    <text evidence="2 9">Belongs to the membrane fusion protein (MFP) (TC 8.A.1) family.</text>
</comment>
<evidence type="ECO:0000259" key="11">
    <source>
        <dbReference type="Pfam" id="PF25994"/>
    </source>
</evidence>
<evidence type="ECO:0000256" key="8">
    <source>
        <dbReference type="ARBA" id="ARBA00023136"/>
    </source>
</evidence>
<keyword evidence="4 9" id="KW-1003">Cell membrane</keyword>
<dbReference type="Gene3D" id="2.40.50.100">
    <property type="match status" value="1"/>
</dbReference>
<dbReference type="InterPro" id="IPR010129">
    <property type="entry name" value="T1SS_HlyD"/>
</dbReference>
<keyword evidence="3 9" id="KW-0813">Transport</keyword>
<gene>
    <name evidence="13" type="ORF">SLNSH_08070</name>
</gene>
<evidence type="ECO:0000256" key="6">
    <source>
        <dbReference type="ARBA" id="ARBA00022692"/>
    </source>
</evidence>
<evidence type="ECO:0000256" key="10">
    <source>
        <dbReference type="SAM" id="Coils"/>
    </source>
</evidence>
<keyword evidence="5 9" id="KW-0997">Cell inner membrane</keyword>
<keyword evidence="7 9" id="KW-1133">Transmembrane helix</keyword>
<evidence type="ECO:0000256" key="9">
    <source>
        <dbReference type="RuleBase" id="RU365093"/>
    </source>
</evidence>
<feature type="coiled-coil region" evidence="10">
    <location>
        <begin position="165"/>
        <end position="280"/>
    </location>
</feature>
<accession>A0A2T1HV55</accession>
<dbReference type="OrthoDB" id="9810980at2"/>
<feature type="domain" description="AprE-like beta-barrel" evidence="12">
    <location>
        <begin position="329"/>
        <end position="416"/>
    </location>
</feature>